<reference evidence="1 2" key="1">
    <citation type="journal article" date="2016" name="Nat. Commun.">
        <title>Thousands of microbial genomes shed light on interconnected biogeochemical processes in an aquifer system.</title>
        <authorList>
            <person name="Anantharaman K."/>
            <person name="Brown C.T."/>
            <person name="Hug L.A."/>
            <person name="Sharon I."/>
            <person name="Castelle C.J."/>
            <person name="Probst A.J."/>
            <person name="Thomas B.C."/>
            <person name="Singh A."/>
            <person name="Wilkins M.J."/>
            <person name="Karaoz U."/>
            <person name="Brodie E.L."/>
            <person name="Williams K.H."/>
            <person name="Hubbard S.S."/>
            <person name="Banfield J.F."/>
        </authorList>
    </citation>
    <scope>NUCLEOTIDE SEQUENCE [LARGE SCALE GENOMIC DNA]</scope>
</reference>
<dbReference type="PANTHER" id="PTHR37909">
    <property type="entry name" value="S-ADENOSYL-L-METHIONINE-DEPENDENT METHYLTRANSFERASES SUPERFAMILY PROTEIN"/>
    <property type="match status" value="1"/>
</dbReference>
<dbReference type="PANTHER" id="PTHR37909:SF1">
    <property type="entry name" value="S-ADENOSYL-L-METHIONINE-DEPENDENT METHYLTRANSFERASES SUPERFAMILY PROTEIN"/>
    <property type="match status" value="1"/>
</dbReference>
<evidence type="ECO:0000313" key="2">
    <source>
        <dbReference type="Proteomes" id="UP000179113"/>
    </source>
</evidence>
<comment type="caution">
    <text evidence="1">The sequence shown here is derived from an EMBL/GenBank/DDBJ whole genome shotgun (WGS) entry which is preliminary data.</text>
</comment>
<evidence type="ECO:0008006" key="3">
    <source>
        <dbReference type="Google" id="ProtNLM"/>
    </source>
</evidence>
<accession>A0A1F4WKN9</accession>
<sequence length="182" mass="20800">MRNRIDLAKYFKELGFKRGAEIGVSFGYYSEVLCKNIPGLKLISVDSWNSAGNRAREFKLNLSAEAETRRKLASYEVLVIKGDSLEVAEQVQDESLDFVFIDAGHGYTSVKSDIEAWSKKVKNGGIVSGHDYYVFLHSGNRGVIDAVNEYVKKHNYHLQVIDWDRDNPVRDDRPPCWYFVKT</sequence>
<organism evidence="1 2">
    <name type="scientific">candidate division WWE3 bacterium RIFOXYC1_FULL_39_7</name>
    <dbReference type="NCBI Taxonomy" id="1802643"/>
    <lineage>
        <taxon>Bacteria</taxon>
        <taxon>Katanobacteria</taxon>
    </lineage>
</organism>
<gene>
    <name evidence="1" type="ORF">A2415_04885</name>
</gene>
<dbReference type="SUPFAM" id="SSF53335">
    <property type="entry name" value="S-adenosyl-L-methionine-dependent methyltransferases"/>
    <property type="match status" value="1"/>
</dbReference>
<dbReference type="AlphaFoldDB" id="A0A1F4WKN9"/>
<evidence type="ECO:0000313" key="1">
    <source>
        <dbReference type="EMBL" id="OGC69961.1"/>
    </source>
</evidence>
<name>A0A1F4WKN9_UNCKA</name>
<protein>
    <recommendedName>
        <fullName evidence="3">Methyltransferase</fullName>
    </recommendedName>
</protein>
<dbReference type="Gene3D" id="3.40.50.150">
    <property type="entry name" value="Vaccinia Virus protein VP39"/>
    <property type="match status" value="1"/>
</dbReference>
<dbReference type="InterPro" id="IPR029063">
    <property type="entry name" value="SAM-dependent_MTases_sf"/>
</dbReference>
<proteinExistence type="predicted"/>
<dbReference type="EMBL" id="MEWA01000014">
    <property type="protein sequence ID" value="OGC69961.1"/>
    <property type="molecule type" value="Genomic_DNA"/>
</dbReference>
<dbReference type="Pfam" id="PF13578">
    <property type="entry name" value="Methyltransf_24"/>
    <property type="match status" value="1"/>
</dbReference>
<dbReference type="Proteomes" id="UP000179113">
    <property type="component" value="Unassembled WGS sequence"/>
</dbReference>